<dbReference type="InterPro" id="IPR035965">
    <property type="entry name" value="PAS-like_dom_sf"/>
</dbReference>
<dbReference type="EMBL" id="QYBB01000068">
    <property type="protein sequence ID" value="RYC29138.1"/>
    <property type="molecule type" value="Genomic_DNA"/>
</dbReference>
<dbReference type="InterPro" id="IPR029787">
    <property type="entry name" value="Nucleotide_cyclase"/>
</dbReference>
<feature type="domain" description="EAL" evidence="2">
    <location>
        <begin position="317"/>
        <end position="569"/>
    </location>
</feature>
<reference evidence="4 5" key="2">
    <citation type="submission" date="2019-02" db="EMBL/GenBank/DDBJ databases">
        <title>'Lichenibacterium ramalinii' gen. nov. sp. nov., 'Lichenibacterium minor' gen. nov. sp. nov.</title>
        <authorList>
            <person name="Pankratov T."/>
        </authorList>
    </citation>
    <scope>NUCLEOTIDE SEQUENCE [LARGE SCALE GENOMIC DNA]</scope>
    <source>
        <strain evidence="4 5">RmlP026</strain>
    </source>
</reference>
<reference evidence="4 5" key="1">
    <citation type="submission" date="2018-12" db="EMBL/GenBank/DDBJ databases">
        <authorList>
            <person name="Grouzdev D.S."/>
            <person name="Krutkina M.S."/>
        </authorList>
    </citation>
    <scope>NUCLEOTIDE SEQUENCE [LARGE SCALE GENOMIC DNA]</scope>
    <source>
        <strain evidence="4 5">RmlP026</strain>
    </source>
</reference>
<dbReference type="Gene3D" id="3.20.20.450">
    <property type="entry name" value="EAL domain"/>
    <property type="match status" value="1"/>
</dbReference>
<dbReference type="SUPFAM" id="SSF55785">
    <property type="entry name" value="PYP-like sensor domain (PAS domain)"/>
    <property type="match status" value="1"/>
</dbReference>
<feature type="region of interest" description="Disordered" evidence="1">
    <location>
        <begin position="1"/>
        <end position="24"/>
    </location>
</feature>
<dbReference type="SUPFAM" id="SSF55073">
    <property type="entry name" value="Nucleotide cyclase"/>
    <property type="match status" value="1"/>
</dbReference>
<dbReference type="PANTHER" id="PTHR44757:SF2">
    <property type="entry name" value="BIOFILM ARCHITECTURE MAINTENANCE PROTEIN MBAA"/>
    <property type="match status" value="1"/>
</dbReference>
<evidence type="ECO:0000259" key="3">
    <source>
        <dbReference type="PROSITE" id="PS50887"/>
    </source>
</evidence>
<dbReference type="CDD" id="cd01948">
    <property type="entry name" value="EAL"/>
    <property type="match status" value="1"/>
</dbReference>
<dbReference type="Gene3D" id="3.30.450.20">
    <property type="entry name" value="PAS domain"/>
    <property type="match status" value="1"/>
</dbReference>
<dbReference type="InterPro" id="IPR035919">
    <property type="entry name" value="EAL_sf"/>
</dbReference>
<comment type="caution">
    <text evidence="4">The sequence shown here is derived from an EMBL/GenBank/DDBJ whole genome shotgun (WGS) entry which is preliminary data.</text>
</comment>
<dbReference type="Gene3D" id="3.30.70.270">
    <property type="match status" value="1"/>
</dbReference>
<feature type="domain" description="GGDEF" evidence="3">
    <location>
        <begin position="175"/>
        <end position="308"/>
    </location>
</feature>
<evidence type="ECO:0000259" key="2">
    <source>
        <dbReference type="PROSITE" id="PS50883"/>
    </source>
</evidence>
<dbReference type="CDD" id="cd01949">
    <property type="entry name" value="GGDEF"/>
    <property type="match status" value="1"/>
</dbReference>
<keyword evidence="5" id="KW-1185">Reference proteome</keyword>
<accession>A0A4Q2U0H6</accession>
<dbReference type="OrthoDB" id="9814202at2"/>
<name>A0A4Q2U0H6_9HYPH</name>
<dbReference type="NCBIfam" id="TIGR00254">
    <property type="entry name" value="GGDEF"/>
    <property type="match status" value="1"/>
</dbReference>
<dbReference type="PROSITE" id="PS50883">
    <property type="entry name" value="EAL"/>
    <property type="match status" value="1"/>
</dbReference>
<evidence type="ECO:0000313" key="4">
    <source>
        <dbReference type="EMBL" id="RYC29138.1"/>
    </source>
</evidence>
<dbReference type="SMART" id="SM00052">
    <property type="entry name" value="EAL"/>
    <property type="match status" value="1"/>
</dbReference>
<evidence type="ECO:0000256" key="1">
    <source>
        <dbReference type="SAM" id="MobiDB-lite"/>
    </source>
</evidence>
<dbReference type="Pfam" id="PF00990">
    <property type="entry name" value="GGDEF"/>
    <property type="match status" value="1"/>
</dbReference>
<gene>
    <name evidence="4" type="ORF">D3273_25630</name>
</gene>
<dbReference type="Pfam" id="PF00563">
    <property type="entry name" value="EAL"/>
    <property type="match status" value="1"/>
</dbReference>
<dbReference type="InterPro" id="IPR001633">
    <property type="entry name" value="EAL_dom"/>
</dbReference>
<dbReference type="RefSeq" id="WP_129229797.1">
    <property type="nucleotide sequence ID" value="NZ_QYBB01000068.1"/>
</dbReference>
<dbReference type="InterPro" id="IPR043128">
    <property type="entry name" value="Rev_trsase/Diguanyl_cyclase"/>
</dbReference>
<dbReference type="PROSITE" id="PS50887">
    <property type="entry name" value="GGDEF"/>
    <property type="match status" value="1"/>
</dbReference>
<sequence length="571" mass="60508">MDSAIPQRQARRGSPASPHPEAGAGSVAAAFLDGMPEGLLLVERDGRVALCSSQARRALGLGPEVVGRPLRHLLAALGRGRAGERRVALMRLRGPLRRGEPASLDLTSGGVPLALDVKPLAGAGWSVAVEALADRAARLEGAADGGRDPLTALPTRARFTAALGEAGARLERSGRGFAVLAVDLDRFEQVNDTLGHRVGDALLRKVAERLATALGPADAAARFGGDAFAVLQDGVSRDEDAAVLARRIVDLLGRAYMVEGHLINIGASVGVALAPTDGADAAALIRNADLALRRAKLDGRGGFRFFEPEMDERVQARRRLELDLRRAVAAQEFELVYQPQMNLETNRIVGCEALIRWRHPERGTVSPGDFIPLAEEVGLIVGIGEWVLRTACREAARWPGDLTVAVNLSPAQFRGGGFVATVASALEESGLDPRRLELEITEGLLLHDSEANVATLHALRGLGLRIAMDDFGTGYSSLSYLRSFPFDRIKIDRSFVSGDPSGGTGGAMAIVRAVAGLGAALGMATVAEGVETPEQMDSIRREGCTDVQGFLISRPISAADIRRLFAEQAEP</sequence>
<dbReference type="InterPro" id="IPR052155">
    <property type="entry name" value="Biofilm_reg_signaling"/>
</dbReference>
<dbReference type="PANTHER" id="PTHR44757">
    <property type="entry name" value="DIGUANYLATE CYCLASE DGCP"/>
    <property type="match status" value="1"/>
</dbReference>
<protein>
    <submittedName>
        <fullName evidence="4">EAL domain-containing protein</fullName>
    </submittedName>
</protein>
<proteinExistence type="predicted"/>
<evidence type="ECO:0000313" key="5">
    <source>
        <dbReference type="Proteomes" id="UP000290759"/>
    </source>
</evidence>
<dbReference type="SMART" id="SM00267">
    <property type="entry name" value="GGDEF"/>
    <property type="match status" value="1"/>
</dbReference>
<dbReference type="InterPro" id="IPR000160">
    <property type="entry name" value="GGDEF_dom"/>
</dbReference>
<dbReference type="Proteomes" id="UP000290759">
    <property type="component" value="Unassembled WGS sequence"/>
</dbReference>
<organism evidence="4 5">
    <name type="scientific">Lichenibacterium minor</name>
    <dbReference type="NCBI Taxonomy" id="2316528"/>
    <lineage>
        <taxon>Bacteria</taxon>
        <taxon>Pseudomonadati</taxon>
        <taxon>Pseudomonadota</taxon>
        <taxon>Alphaproteobacteria</taxon>
        <taxon>Hyphomicrobiales</taxon>
        <taxon>Lichenihabitantaceae</taxon>
        <taxon>Lichenibacterium</taxon>
    </lineage>
</organism>
<dbReference type="AlphaFoldDB" id="A0A4Q2U0H6"/>
<dbReference type="SUPFAM" id="SSF141868">
    <property type="entry name" value="EAL domain-like"/>
    <property type="match status" value="1"/>
</dbReference>